<dbReference type="EMBL" id="VUBA01000048">
    <property type="protein sequence ID" value="MPQ84212.1"/>
    <property type="molecule type" value="Genomic_DNA"/>
</dbReference>
<name>A0A5N7JS37_9PSED</name>
<comment type="caution">
    <text evidence="1">The sequence shown here is derived from an EMBL/GenBank/DDBJ whole genome shotgun (WGS) entry which is preliminary data.</text>
</comment>
<evidence type="ECO:0000313" key="1">
    <source>
        <dbReference type="EMBL" id="MPQ84212.1"/>
    </source>
</evidence>
<evidence type="ECO:0008006" key="3">
    <source>
        <dbReference type="Google" id="ProtNLM"/>
    </source>
</evidence>
<organism evidence="1 2">
    <name type="scientific">Pseudomonas kitaguniensis</name>
    <dbReference type="NCBI Taxonomy" id="2607908"/>
    <lineage>
        <taxon>Bacteria</taxon>
        <taxon>Pseudomonadati</taxon>
        <taxon>Pseudomonadota</taxon>
        <taxon>Gammaproteobacteria</taxon>
        <taxon>Pseudomonadales</taxon>
        <taxon>Pseudomonadaceae</taxon>
        <taxon>Pseudomonas</taxon>
    </lineage>
</organism>
<sequence length="216" mass="24233">MDVAYFLRQRMAFISNYFDVASAPFLETMRKIEEQEAPFVPTEFDPDTMDSSPAFLDEWLQAQAGAEIVGQTSVSMLSEALKAYFVTIERLAGLDCEASYGTKSFKKGFIQGYRTCFAAQGIDWSSCPADFKILEQVVLARNASQHSVGLMSPNAKHSKDTLSKHPNPLFISEYENDLLKRHGGSWLTEPNVHVTRASLNAALSEVEKLARWYDED</sequence>
<accession>A0A5N7JS37</accession>
<evidence type="ECO:0000313" key="2">
    <source>
        <dbReference type="Proteomes" id="UP000325438"/>
    </source>
</evidence>
<reference evidence="1 2" key="1">
    <citation type="submission" date="2019-09" db="EMBL/GenBank/DDBJ databases">
        <title>The draft genomes of Allium pathogen Pseudomonas sp.</title>
        <authorList>
            <person name="Fujikawa T."/>
            <person name="Sawada H."/>
        </authorList>
    </citation>
    <scope>NUCLEOTIDE SEQUENCE [LARGE SCALE GENOMIC DNA]</scope>
    <source>
        <strain evidence="1 2">MAFF 730085</strain>
    </source>
</reference>
<dbReference type="Proteomes" id="UP000325438">
    <property type="component" value="Unassembled WGS sequence"/>
</dbReference>
<protein>
    <recommendedName>
        <fullName evidence="3">RiboL-PSP-HEPN domain-containing protein</fullName>
    </recommendedName>
</protein>
<dbReference type="AlphaFoldDB" id="A0A5N7JS37"/>
<proteinExistence type="predicted"/>
<dbReference type="RefSeq" id="WP_152749218.1">
    <property type="nucleotide sequence ID" value="NZ_VUBA01000048.1"/>
</dbReference>
<gene>
    <name evidence="1" type="ORF">F0170_09570</name>
</gene>